<comment type="caution">
    <text evidence="1">The sequence shown here is derived from an EMBL/GenBank/DDBJ whole genome shotgun (WGS) entry which is preliminary data.</text>
</comment>
<keyword evidence="2" id="KW-1185">Reference proteome</keyword>
<name>A0A9K3HTU0_HELAN</name>
<accession>A0A9K3HTU0</accession>
<organism evidence="1 2">
    <name type="scientific">Helianthus annuus</name>
    <name type="common">Common sunflower</name>
    <dbReference type="NCBI Taxonomy" id="4232"/>
    <lineage>
        <taxon>Eukaryota</taxon>
        <taxon>Viridiplantae</taxon>
        <taxon>Streptophyta</taxon>
        <taxon>Embryophyta</taxon>
        <taxon>Tracheophyta</taxon>
        <taxon>Spermatophyta</taxon>
        <taxon>Magnoliopsida</taxon>
        <taxon>eudicotyledons</taxon>
        <taxon>Gunneridae</taxon>
        <taxon>Pentapetalae</taxon>
        <taxon>asterids</taxon>
        <taxon>campanulids</taxon>
        <taxon>Asterales</taxon>
        <taxon>Asteraceae</taxon>
        <taxon>Asteroideae</taxon>
        <taxon>Heliantheae alliance</taxon>
        <taxon>Heliantheae</taxon>
        <taxon>Helianthus</taxon>
    </lineage>
</organism>
<reference evidence="1" key="2">
    <citation type="submission" date="2020-06" db="EMBL/GenBank/DDBJ databases">
        <title>Helianthus annuus Genome sequencing and assembly Release 2.</title>
        <authorList>
            <person name="Gouzy J."/>
            <person name="Langlade N."/>
            <person name="Munos S."/>
        </authorList>
    </citation>
    <scope>NUCLEOTIDE SEQUENCE</scope>
    <source>
        <tissue evidence="1">Leaves</tissue>
    </source>
</reference>
<evidence type="ECO:0000313" key="2">
    <source>
        <dbReference type="Proteomes" id="UP000215914"/>
    </source>
</evidence>
<reference evidence="1" key="1">
    <citation type="journal article" date="2017" name="Nature">
        <title>The sunflower genome provides insights into oil metabolism, flowering and Asterid evolution.</title>
        <authorList>
            <person name="Badouin H."/>
            <person name="Gouzy J."/>
            <person name="Grassa C.J."/>
            <person name="Murat F."/>
            <person name="Staton S.E."/>
            <person name="Cottret L."/>
            <person name="Lelandais-Briere C."/>
            <person name="Owens G.L."/>
            <person name="Carrere S."/>
            <person name="Mayjonade B."/>
            <person name="Legrand L."/>
            <person name="Gill N."/>
            <person name="Kane N.C."/>
            <person name="Bowers J.E."/>
            <person name="Hubner S."/>
            <person name="Bellec A."/>
            <person name="Berard A."/>
            <person name="Berges H."/>
            <person name="Blanchet N."/>
            <person name="Boniface M.C."/>
            <person name="Brunel D."/>
            <person name="Catrice O."/>
            <person name="Chaidir N."/>
            <person name="Claudel C."/>
            <person name="Donnadieu C."/>
            <person name="Faraut T."/>
            <person name="Fievet G."/>
            <person name="Helmstetter N."/>
            <person name="King M."/>
            <person name="Knapp S.J."/>
            <person name="Lai Z."/>
            <person name="Le Paslier M.C."/>
            <person name="Lippi Y."/>
            <person name="Lorenzon L."/>
            <person name="Mandel J.R."/>
            <person name="Marage G."/>
            <person name="Marchand G."/>
            <person name="Marquand E."/>
            <person name="Bret-Mestries E."/>
            <person name="Morien E."/>
            <person name="Nambeesan S."/>
            <person name="Nguyen T."/>
            <person name="Pegot-Espagnet P."/>
            <person name="Pouilly N."/>
            <person name="Raftis F."/>
            <person name="Sallet E."/>
            <person name="Schiex T."/>
            <person name="Thomas J."/>
            <person name="Vandecasteele C."/>
            <person name="Vares D."/>
            <person name="Vear F."/>
            <person name="Vautrin S."/>
            <person name="Crespi M."/>
            <person name="Mangin B."/>
            <person name="Burke J.M."/>
            <person name="Salse J."/>
            <person name="Munos S."/>
            <person name="Vincourt P."/>
            <person name="Rieseberg L.H."/>
            <person name="Langlade N.B."/>
        </authorList>
    </citation>
    <scope>NUCLEOTIDE SEQUENCE</scope>
    <source>
        <tissue evidence="1">Leaves</tissue>
    </source>
</reference>
<gene>
    <name evidence="1" type="ORF">HanXRQr2_Chr10g0418541</name>
</gene>
<dbReference type="Proteomes" id="UP000215914">
    <property type="component" value="Unassembled WGS sequence"/>
</dbReference>
<sequence>MLKDDGPSEDVYVSNVLYMKLCGRPFECTIIPEGALVMAGMSLLWPDILRYPSFQRDDAGEWSMFDFIDPPRHLALRPADRVLDEGEPDVLGVHLEQFILPAVPADSTAYITQLSGVATTAMSVSEKKPTRIKLTGKKHTATHVGVTSVEETSCIGHDIPLVADLTSPGRAFKKRKTFVVPTLSAFEAVQAACAFPTGIY</sequence>
<protein>
    <submittedName>
        <fullName evidence="1">Uncharacterized protein</fullName>
    </submittedName>
</protein>
<dbReference type="Gramene" id="mRNA:HanXRQr2_Chr10g0418541">
    <property type="protein sequence ID" value="mRNA:HanXRQr2_Chr10g0418541"/>
    <property type="gene ID" value="HanXRQr2_Chr10g0418541"/>
</dbReference>
<evidence type="ECO:0000313" key="1">
    <source>
        <dbReference type="EMBL" id="KAF5784584.1"/>
    </source>
</evidence>
<dbReference type="AlphaFoldDB" id="A0A9K3HTU0"/>
<dbReference type="EMBL" id="MNCJ02000325">
    <property type="protein sequence ID" value="KAF5784584.1"/>
    <property type="molecule type" value="Genomic_DNA"/>
</dbReference>
<proteinExistence type="predicted"/>